<accession>A0A9R0JJ49</accession>
<reference evidence="7" key="1">
    <citation type="journal article" date="2021" name="Nat. Commun.">
        <title>Genomic analyses provide insights into spinach domestication and the genetic basis of agronomic traits.</title>
        <authorList>
            <person name="Cai X."/>
            <person name="Sun X."/>
            <person name="Xu C."/>
            <person name="Sun H."/>
            <person name="Wang X."/>
            <person name="Ge C."/>
            <person name="Zhang Z."/>
            <person name="Wang Q."/>
            <person name="Fei Z."/>
            <person name="Jiao C."/>
            <person name="Wang Q."/>
        </authorList>
    </citation>
    <scope>NUCLEOTIDE SEQUENCE [LARGE SCALE GENOMIC DNA]</scope>
    <source>
        <strain evidence="7">cv. Varoflay</strain>
    </source>
</reference>
<dbReference type="RefSeq" id="XP_021836484.1">
    <property type="nucleotide sequence ID" value="XM_021980792.2"/>
</dbReference>
<feature type="domain" description="Late embryogenesis abundant protein LEA-2 subgroup" evidence="6">
    <location>
        <begin position="102"/>
        <end position="201"/>
    </location>
</feature>
<name>A0A9R0JJ49_SPIOL</name>
<dbReference type="GO" id="GO:0009506">
    <property type="term" value="C:plasmodesma"/>
    <property type="evidence" value="ECO:0000318"/>
    <property type="project" value="GO_Central"/>
</dbReference>
<evidence type="ECO:0000256" key="1">
    <source>
        <dbReference type="ARBA" id="ARBA00004167"/>
    </source>
</evidence>
<keyword evidence="4 5" id="KW-0472">Membrane</keyword>
<dbReference type="SUPFAM" id="SSF117070">
    <property type="entry name" value="LEA14-like"/>
    <property type="match status" value="1"/>
</dbReference>
<dbReference type="KEGG" id="soe:110776241"/>
<dbReference type="InterPro" id="IPR004864">
    <property type="entry name" value="LEA_2"/>
</dbReference>
<organism evidence="7 8">
    <name type="scientific">Spinacia oleracea</name>
    <name type="common">Spinach</name>
    <dbReference type="NCBI Taxonomy" id="3562"/>
    <lineage>
        <taxon>Eukaryota</taxon>
        <taxon>Viridiplantae</taxon>
        <taxon>Streptophyta</taxon>
        <taxon>Embryophyta</taxon>
        <taxon>Tracheophyta</taxon>
        <taxon>Spermatophyta</taxon>
        <taxon>Magnoliopsida</taxon>
        <taxon>eudicotyledons</taxon>
        <taxon>Gunneridae</taxon>
        <taxon>Pentapetalae</taxon>
        <taxon>Caryophyllales</taxon>
        <taxon>Chenopodiaceae</taxon>
        <taxon>Chenopodioideae</taxon>
        <taxon>Anserineae</taxon>
        <taxon>Spinacia</taxon>
    </lineage>
</organism>
<dbReference type="PANTHER" id="PTHR31415:SF3">
    <property type="entry name" value="LATE EMBRYOGENESIS ABUNDANT (LEA) HYDROXYPROLINE-RICH GLYCOPROTEIN FAMILY"/>
    <property type="match status" value="1"/>
</dbReference>
<reference evidence="8" key="2">
    <citation type="submission" date="2025-08" db="UniProtKB">
        <authorList>
            <consortium name="RefSeq"/>
        </authorList>
    </citation>
    <scope>IDENTIFICATION</scope>
    <source>
        <tissue evidence="8">Leaf</tissue>
    </source>
</reference>
<proteinExistence type="predicted"/>
<dbReference type="GeneID" id="110776241"/>
<dbReference type="AlphaFoldDB" id="A0A9R0JJ49"/>
<dbReference type="GO" id="GO:0098542">
    <property type="term" value="P:defense response to other organism"/>
    <property type="evidence" value="ECO:0007669"/>
    <property type="project" value="InterPro"/>
</dbReference>
<evidence type="ECO:0000256" key="4">
    <source>
        <dbReference type="ARBA" id="ARBA00023136"/>
    </source>
</evidence>
<evidence type="ECO:0000313" key="7">
    <source>
        <dbReference type="Proteomes" id="UP000813463"/>
    </source>
</evidence>
<dbReference type="Proteomes" id="UP000813463">
    <property type="component" value="Chromosome 6"/>
</dbReference>
<evidence type="ECO:0000313" key="8">
    <source>
        <dbReference type="RefSeq" id="XP_021836484.1"/>
    </source>
</evidence>
<dbReference type="GO" id="GO:0005886">
    <property type="term" value="C:plasma membrane"/>
    <property type="evidence" value="ECO:0000318"/>
    <property type="project" value="GO_Central"/>
</dbReference>
<gene>
    <name evidence="8" type="primary">LOC110776241</name>
</gene>
<dbReference type="PANTHER" id="PTHR31415">
    <property type="entry name" value="OS05G0367900 PROTEIN"/>
    <property type="match status" value="1"/>
</dbReference>
<keyword evidence="3 5" id="KW-1133">Transmembrane helix</keyword>
<dbReference type="OrthoDB" id="779224at2759"/>
<dbReference type="Pfam" id="PF03168">
    <property type="entry name" value="LEA_2"/>
    <property type="match status" value="1"/>
</dbReference>
<dbReference type="InterPro" id="IPR044839">
    <property type="entry name" value="NDR1-like"/>
</dbReference>
<evidence type="ECO:0000259" key="6">
    <source>
        <dbReference type="Pfam" id="PF03168"/>
    </source>
</evidence>
<evidence type="ECO:0000256" key="5">
    <source>
        <dbReference type="SAM" id="Phobius"/>
    </source>
</evidence>
<evidence type="ECO:0000256" key="3">
    <source>
        <dbReference type="ARBA" id="ARBA00022989"/>
    </source>
</evidence>
<keyword evidence="2 5" id="KW-0812">Transmembrane</keyword>
<keyword evidence="7" id="KW-1185">Reference proteome</keyword>
<comment type="subcellular location">
    <subcellularLocation>
        <location evidence="1">Membrane</location>
        <topology evidence="1">Single-pass membrane protein</topology>
    </subcellularLocation>
</comment>
<feature type="transmembrane region" description="Helical" evidence="5">
    <location>
        <begin position="44"/>
        <end position="67"/>
    </location>
</feature>
<sequence>MNRPNHLPINRDDNVQRPYYQRTHTVRYYAHRVKESLSTRVSKFICTIFLLVFVVVGLVVFITWLGLRPHRPRFHIQQFSIPALTQAQQSAPPESALVNFNVTIRNPNHKVTIHYYSIECAVYYRDQMIGGIPLVTEEFDLESKTTRILNTGLTVTVKNHWRELQHDQAAGKTPFRLQITSTFKFEILSWDTKKHKMHANCAAQVGPTGSLLPILADTKCPVYFT</sequence>
<evidence type="ECO:0000256" key="2">
    <source>
        <dbReference type="ARBA" id="ARBA00022692"/>
    </source>
</evidence>
<dbReference type="Gene3D" id="2.60.40.1820">
    <property type="match status" value="1"/>
</dbReference>
<protein>
    <submittedName>
        <fullName evidence="8">NDR1/HIN1-like protein 26</fullName>
    </submittedName>
</protein>